<comment type="subcellular location">
    <subcellularLocation>
        <location evidence="1">Cell inner membrane</location>
        <topology evidence="1">Multi-pass membrane protein</topology>
    </subcellularLocation>
</comment>
<keyword evidence="3" id="KW-1003">Cell membrane</keyword>
<keyword evidence="4" id="KW-0997">Cell inner membrane</keyword>
<proteinExistence type="inferred from homology"/>
<protein>
    <submittedName>
        <fullName evidence="14">Alkane 1-monooxygenase</fullName>
    </submittedName>
</protein>
<feature type="domain" description="Fatty acid desaturase" evidence="13">
    <location>
        <begin position="93"/>
        <end position="296"/>
    </location>
</feature>
<evidence type="ECO:0000256" key="8">
    <source>
        <dbReference type="ARBA" id="ARBA00023002"/>
    </source>
</evidence>
<dbReference type="InterPro" id="IPR033885">
    <property type="entry name" value="AlkB/XylM"/>
</dbReference>
<dbReference type="Proteomes" id="UP000194664">
    <property type="component" value="Unassembled WGS sequence"/>
</dbReference>
<reference evidence="14 15" key="1">
    <citation type="submission" date="2016-12" db="EMBL/GenBank/DDBJ databases">
        <title>The draft genome sequence of HSLHS2.</title>
        <authorList>
            <person name="Hu D."/>
            <person name="Wang L."/>
            <person name="Shao Z."/>
        </authorList>
    </citation>
    <scope>NUCLEOTIDE SEQUENCE [LARGE SCALE GENOMIC DNA]</scope>
    <source>
        <strain evidence="14">MCCC 1A06712</strain>
    </source>
</reference>
<evidence type="ECO:0000256" key="9">
    <source>
        <dbReference type="ARBA" id="ARBA00023004"/>
    </source>
</evidence>
<evidence type="ECO:0000259" key="13">
    <source>
        <dbReference type="Pfam" id="PF00487"/>
    </source>
</evidence>
<dbReference type="OrthoDB" id="4759734at2"/>
<dbReference type="Pfam" id="PF00487">
    <property type="entry name" value="FA_desaturase"/>
    <property type="match status" value="1"/>
</dbReference>
<accession>A0A251X4C9</accession>
<keyword evidence="9" id="KW-0408">Iron</keyword>
<keyword evidence="6" id="KW-0479">Metal-binding</keyword>
<dbReference type="GO" id="GO:0004497">
    <property type="term" value="F:monooxygenase activity"/>
    <property type="evidence" value="ECO:0007669"/>
    <property type="project" value="UniProtKB-KW"/>
</dbReference>
<evidence type="ECO:0000256" key="10">
    <source>
        <dbReference type="ARBA" id="ARBA00023033"/>
    </source>
</evidence>
<sequence length="337" mass="36662">MILFATATLIPIPLILIAAFSGGVWALTAPLYMTVVTAVLDEWVDRVTPATSGAEFPVANALSTTIALGQFAIIAATVFALTSDLAVPAKIGVFIAAGLYIGQVGNSNAHELIHRSSRFLRHLGKWAYISVLFGHHTSAHVLVHHIHVGTKNDPNTSRLNESFYRFFGRAWRGSVRKSYAAETKRMVRAGKPKWSHPFVTYIGGAIAMVCIAGAIGGAAGIGAYLALAFFAQIQLMLSDYVQHYGLTRMVDDAGKPEPIAAKHSWNSPHWFSSALMLNAPRHSDHHVSPMTIYPALQLPDAPMLPRSLPVMACVALVPPLWRRVMNPRVAKWQETAL</sequence>
<dbReference type="CDD" id="cd03512">
    <property type="entry name" value="Alkane-hydroxylase"/>
    <property type="match status" value="1"/>
</dbReference>
<evidence type="ECO:0000256" key="2">
    <source>
        <dbReference type="ARBA" id="ARBA00010823"/>
    </source>
</evidence>
<evidence type="ECO:0000256" key="3">
    <source>
        <dbReference type="ARBA" id="ARBA00022475"/>
    </source>
</evidence>
<evidence type="ECO:0000313" key="14">
    <source>
        <dbReference type="EMBL" id="OUD11013.1"/>
    </source>
</evidence>
<evidence type="ECO:0000256" key="5">
    <source>
        <dbReference type="ARBA" id="ARBA00022692"/>
    </source>
</evidence>
<gene>
    <name evidence="14" type="ORF">BVC71_02495</name>
</gene>
<organism evidence="14 15">
    <name type="scientific">Marivivens niveibacter</name>
    <dbReference type="NCBI Taxonomy" id="1930667"/>
    <lineage>
        <taxon>Bacteria</taxon>
        <taxon>Pseudomonadati</taxon>
        <taxon>Pseudomonadota</taxon>
        <taxon>Alphaproteobacteria</taxon>
        <taxon>Rhodobacterales</taxon>
        <taxon>Paracoccaceae</taxon>
        <taxon>Marivivens group</taxon>
        <taxon>Marivivens</taxon>
    </lineage>
</organism>
<keyword evidence="11 12" id="KW-0472">Membrane</keyword>
<keyword evidence="8" id="KW-0560">Oxidoreductase</keyword>
<dbReference type="AlphaFoldDB" id="A0A251X4C9"/>
<dbReference type="GO" id="GO:0006629">
    <property type="term" value="P:lipid metabolic process"/>
    <property type="evidence" value="ECO:0007669"/>
    <property type="project" value="InterPro"/>
</dbReference>
<dbReference type="GO" id="GO:0005886">
    <property type="term" value="C:plasma membrane"/>
    <property type="evidence" value="ECO:0007669"/>
    <property type="project" value="UniProtKB-SubCell"/>
</dbReference>
<dbReference type="PANTHER" id="PTHR38674">
    <property type="entry name" value="ALKANE 1-MONOOXYGENASE 1"/>
    <property type="match status" value="1"/>
</dbReference>
<evidence type="ECO:0000256" key="7">
    <source>
        <dbReference type="ARBA" id="ARBA00022989"/>
    </source>
</evidence>
<evidence type="ECO:0000256" key="12">
    <source>
        <dbReference type="SAM" id="Phobius"/>
    </source>
</evidence>
<evidence type="ECO:0000256" key="11">
    <source>
        <dbReference type="ARBA" id="ARBA00023136"/>
    </source>
</evidence>
<keyword evidence="10 14" id="KW-0503">Monooxygenase</keyword>
<feature type="transmembrane region" description="Helical" evidence="12">
    <location>
        <begin position="61"/>
        <end position="81"/>
    </location>
</feature>
<dbReference type="EMBL" id="MSPP01000001">
    <property type="protein sequence ID" value="OUD11013.1"/>
    <property type="molecule type" value="Genomic_DNA"/>
</dbReference>
<feature type="transmembrane region" description="Helical" evidence="12">
    <location>
        <begin position="198"/>
        <end position="231"/>
    </location>
</feature>
<keyword evidence="15" id="KW-1185">Reference proteome</keyword>
<keyword evidence="5 12" id="KW-0812">Transmembrane</keyword>
<dbReference type="InterPro" id="IPR005804">
    <property type="entry name" value="FA_desaturase_dom"/>
</dbReference>
<comment type="caution">
    <text evidence="14">The sequence shown here is derived from an EMBL/GenBank/DDBJ whole genome shotgun (WGS) entry which is preliminary data.</text>
</comment>
<name>A0A251X4C9_9RHOB</name>
<evidence type="ECO:0000256" key="1">
    <source>
        <dbReference type="ARBA" id="ARBA00004429"/>
    </source>
</evidence>
<evidence type="ECO:0000256" key="6">
    <source>
        <dbReference type="ARBA" id="ARBA00022723"/>
    </source>
</evidence>
<keyword evidence="7 12" id="KW-1133">Transmembrane helix</keyword>
<evidence type="ECO:0000313" key="15">
    <source>
        <dbReference type="Proteomes" id="UP000194664"/>
    </source>
</evidence>
<comment type="similarity">
    <text evidence="2">Belongs to the fatty acid desaturase type 1 family. AlkB subfamily.</text>
</comment>
<dbReference type="PANTHER" id="PTHR38674:SF1">
    <property type="entry name" value="ALKANE 1-MONOOXYGENASE 1"/>
    <property type="match status" value="1"/>
</dbReference>
<dbReference type="GO" id="GO:0046872">
    <property type="term" value="F:metal ion binding"/>
    <property type="evidence" value="ECO:0007669"/>
    <property type="project" value="UniProtKB-KW"/>
</dbReference>
<evidence type="ECO:0000256" key="4">
    <source>
        <dbReference type="ARBA" id="ARBA00022519"/>
    </source>
</evidence>